<proteinExistence type="predicted"/>
<dbReference type="AlphaFoldDB" id="A0A8S3FJH6"/>
<comment type="caution">
    <text evidence="6">The sequence shown here is derived from an EMBL/GenBank/DDBJ whole genome shotgun (WGS) entry which is preliminary data.</text>
</comment>
<evidence type="ECO:0000313" key="7">
    <source>
        <dbReference type="EMBL" id="CAF5203955.1"/>
    </source>
</evidence>
<reference evidence="6" key="1">
    <citation type="submission" date="2021-02" db="EMBL/GenBank/DDBJ databases">
        <authorList>
            <person name="Nowell W R."/>
        </authorList>
    </citation>
    <scope>NUCLEOTIDE SEQUENCE</scope>
</reference>
<evidence type="ECO:0000256" key="3">
    <source>
        <dbReference type="ARBA" id="ARBA00022857"/>
    </source>
</evidence>
<evidence type="ECO:0000256" key="1">
    <source>
        <dbReference type="ARBA" id="ARBA00012678"/>
    </source>
</evidence>
<evidence type="ECO:0000313" key="8">
    <source>
        <dbReference type="Proteomes" id="UP000681967"/>
    </source>
</evidence>
<feature type="domain" description="IMP dehydrogenase/GMP reductase" evidence="5">
    <location>
        <begin position="4"/>
        <end position="178"/>
    </location>
</feature>
<dbReference type="SUPFAM" id="SSF51412">
    <property type="entry name" value="Inosine monophosphate dehydrogenase (IMPDH)"/>
    <property type="match status" value="1"/>
</dbReference>
<dbReference type="PANTHER" id="PTHR43170:SF5">
    <property type="entry name" value="GMP REDUCTASE"/>
    <property type="match status" value="1"/>
</dbReference>
<protein>
    <recommendedName>
        <fullName evidence="2">GMP reductase</fullName>
        <ecNumber evidence="1">1.7.1.7</ecNumber>
    </recommendedName>
</protein>
<name>A0A8S3FJH6_9BILA</name>
<evidence type="ECO:0000259" key="5">
    <source>
        <dbReference type="Pfam" id="PF00478"/>
    </source>
</evidence>
<dbReference type="GO" id="GO:0003920">
    <property type="term" value="F:GMP reductase activity"/>
    <property type="evidence" value="ECO:0007669"/>
    <property type="project" value="UniProtKB-EC"/>
</dbReference>
<keyword evidence="3" id="KW-0521">NADP</keyword>
<dbReference type="EMBL" id="CAJOBH010246302">
    <property type="protein sequence ID" value="CAF5125821.1"/>
    <property type="molecule type" value="Genomic_DNA"/>
</dbReference>
<evidence type="ECO:0000256" key="4">
    <source>
        <dbReference type="ARBA" id="ARBA00023002"/>
    </source>
</evidence>
<dbReference type="PANTHER" id="PTHR43170">
    <property type="entry name" value="GMP REDUCTASE"/>
    <property type="match status" value="1"/>
</dbReference>
<dbReference type="Gene3D" id="3.20.20.70">
    <property type="entry name" value="Aldolase class I"/>
    <property type="match status" value="1"/>
</dbReference>
<dbReference type="Proteomes" id="UP000681720">
    <property type="component" value="Unassembled WGS sequence"/>
</dbReference>
<evidence type="ECO:0000256" key="2">
    <source>
        <dbReference type="ARBA" id="ARBA00015800"/>
    </source>
</evidence>
<dbReference type="EC" id="1.7.1.7" evidence="1"/>
<dbReference type="InterPro" id="IPR050139">
    <property type="entry name" value="GMP_reductase"/>
</dbReference>
<feature type="non-terminal residue" evidence="6">
    <location>
        <position position="1"/>
    </location>
</feature>
<dbReference type="InterPro" id="IPR013785">
    <property type="entry name" value="Aldolase_TIM"/>
</dbReference>
<dbReference type="Pfam" id="PF00478">
    <property type="entry name" value="IMPDH"/>
    <property type="match status" value="1"/>
</dbReference>
<evidence type="ECO:0000313" key="6">
    <source>
        <dbReference type="EMBL" id="CAF5125821.1"/>
    </source>
</evidence>
<keyword evidence="4" id="KW-0560">Oxidoreductase</keyword>
<dbReference type="InterPro" id="IPR001093">
    <property type="entry name" value="IMP_DH_GMPRt"/>
</dbReference>
<dbReference type="Proteomes" id="UP000681967">
    <property type="component" value="Unassembled WGS sequence"/>
</dbReference>
<gene>
    <name evidence="6" type="ORF">BYL167_LOCUS67764</name>
    <name evidence="7" type="ORF">GIL414_LOCUS77490</name>
</gene>
<dbReference type="EMBL" id="CAJOBJ010347778">
    <property type="protein sequence ID" value="CAF5203955.1"/>
    <property type="molecule type" value="Genomic_DNA"/>
</dbReference>
<organism evidence="6 8">
    <name type="scientific">Rotaria magnacalcarata</name>
    <dbReference type="NCBI Taxonomy" id="392030"/>
    <lineage>
        <taxon>Eukaryota</taxon>
        <taxon>Metazoa</taxon>
        <taxon>Spiralia</taxon>
        <taxon>Gnathifera</taxon>
        <taxon>Rotifera</taxon>
        <taxon>Eurotatoria</taxon>
        <taxon>Bdelloidea</taxon>
        <taxon>Philodinida</taxon>
        <taxon>Philodinidae</taxon>
        <taxon>Rotaria</taxon>
    </lineage>
</organism>
<accession>A0A8S3FJH6</accession>
<dbReference type="SMART" id="SM01240">
    <property type="entry name" value="IMPDH"/>
    <property type="match status" value="1"/>
</dbReference>
<sequence>DIKLDFKDVLIRPKRSTLKSRADVDLTREFIFRHSKKTYDGIPIIASNMDTVGTFEMAVQLSKLKLFTTVHKHYTVEQWKEFAAENSEALQNVAVSTGMTENDFKKLRDIMTSIPELDYICVDVANGYSEHFVEFVRLVRKEFPDKTIFAGNVVTCEMVEELILSGADIVKCGIGPGLVKMILEIEIEF</sequence>